<keyword evidence="1" id="KW-1133">Transmembrane helix</keyword>
<dbReference type="AlphaFoldDB" id="A0A142BVQ6"/>
<evidence type="ECO:0000256" key="1">
    <source>
        <dbReference type="SAM" id="Phobius"/>
    </source>
</evidence>
<reference evidence="3" key="2">
    <citation type="submission" date="2016-02" db="EMBL/GenBank/DDBJ databases">
        <authorList>
            <person name="Wen L."/>
            <person name="He K."/>
            <person name="Yang H."/>
        </authorList>
    </citation>
    <scope>NUCLEOTIDE SEQUENCE</scope>
</reference>
<protein>
    <recommendedName>
        <fullName evidence="4">Gram-positive cocci surface proteins LPxTG domain-containing protein</fullName>
    </recommendedName>
</protein>
<feature type="transmembrane region" description="Helical" evidence="1">
    <location>
        <begin position="172"/>
        <end position="193"/>
    </location>
</feature>
<keyword evidence="1" id="KW-0472">Membrane</keyword>
<dbReference type="EMBL" id="KU736869">
    <property type="protein sequence ID" value="AMP42194.1"/>
    <property type="molecule type" value="Genomic_DNA"/>
</dbReference>
<keyword evidence="1" id="KW-0812">Transmembrane</keyword>
<sequence>MVLALCLGLAPSALASSVTYEGQAERFVFAPGTDYSPTDLFENFKSVMPGDEINQRIQVRNDADKNVKVKLYLRALGAHEGSKEFLEKMQLIVNQEGKSTLFAAPADQKATLEDWVCLGTFDSGADVFLNVTLMVPLEMDNKFQDAVGYLDWQFKVEEFPVEQSGPKTGDDFAVWLYVGIGLAGLCAVIILIATRRKDQDN</sequence>
<organism evidence="3">
    <name type="scientific">uncultured bacterium IN-04</name>
    <dbReference type="NCBI Taxonomy" id="1805582"/>
    <lineage>
        <taxon>Bacteria</taxon>
        <taxon>environmental samples</taxon>
    </lineage>
</organism>
<name>A0A142BVQ6_9BACT</name>
<keyword evidence="2" id="KW-0732">Signal</keyword>
<feature type="signal peptide" evidence="2">
    <location>
        <begin position="1"/>
        <end position="15"/>
    </location>
</feature>
<evidence type="ECO:0000256" key="2">
    <source>
        <dbReference type="SAM" id="SignalP"/>
    </source>
</evidence>
<reference evidence="3" key="1">
    <citation type="journal article" date="2016" name="Appl. Environ. Microbiol.">
        <title>Diversity of the Tetracycline Mobilome within a Chinese Pig Manure Sample.</title>
        <authorList>
            <person name="Leclercq S.O."/>
            <person name="Wang C."/>
            <person name="Zhu Y."/>
            <person name="Wu H."/>
            <person name="Du X."/>
            <person name="Liu Z."/>
            <person name="Feng J."/>
        </authorList>
    </citation>
    <scope>NUCLEOTIDE SEQUENCE</scope>
</reference>
<accession>A0A142BVQ6</accession>
<evidence type="ECO:0008006" key="4">
    <source>
        <dbReference type="Google" id="ProtNLM"/>
    </source>
</evidence>
<feature type="chain" id="PRO_5012362244" description="Gram-positive cocci surface proteins LPxTG domain-containing protein" evidence="2">
    <location>
        <begin position="16"/>
        <end position="201"/>
    </location>
</feature>
<evidence type="ECO:0000313" key="3">
    <source>
        <dbReference type="EMBL" id="AMP42194.1"/>
    </source>
</evidence>
<proteinExistence type="predicted"/>